<evidence type="ECO:0000259" key="10">
    <source>
        <dbReference type="PROSITE" id="PS51012"/>
    </source>
</evidence>
<comment type="subcellular location">
    <subcellularLocation>
        <location evidence="1">Cell membrane</location>
        <topology evidence="1">Multi-pass membrane protein</topology>
    </subcellularLocation>
</comment>
<dbReference type="InterPro" id="IPR013525">
    <property type="entry name" value="ABC2_TM"/>
</dbReference>
<gene>
    <name evidence="11" type="ORF">BMON_0177</name>
</gene>
<evidence type="ECO:0000256" key="9">
    <source>
        <dbReference type="SAM" id="Phobius"/>
    </source>
</evidence>
<feature type="transmembrane region" description="Helical" evidence="9">
    <location>
        <begin position="217"/>
        <end position="239"/>
    </location>
</feature>
<dbReference type="RefSeq" id="WP_033513597.1">
    <property type="nucleotide sequence ID" value="NZ_JDUO01000019.1"/>
</dbReference>
<comment type="caution">
    <text evidence="11">The sequence shown here is derived from an EMBL/GenBank/DDBJ whole genome shotgun (WGS) entry which is preliminary data.</text>
</comment>
<dbReference type="GeneID" id="93095081"/>
<evidence type="ECO:0000313" key="11">
    <source>
        <dbReference type="EMBL" id="KFI80305.1"/>
    </source>
</evidence>
<feature type="transmembrane region" description="Helical" evidence="9">
    <location>
        <begin position="266"/>
        <end position="287"/>
    </location>
</feature>
<organism evidence="11 12">
    <name type="scientific">Bifidobacterium mongoliense DSM 21395</name>
    <dbReference type="NCBI Taxonomy" id="1437603"/>
    <lineage>
        <taxon>Bacteria</taxon>
        <taxon>Bacillati</taxon>
        <taxon>Actinomycetota</taxon>
        <taxon>Actinomycetes</taxon>
        <taxon>Bifidobacteriales</taxon>
        <taxon>Bifidobacteriaceae</taxon>
        <taxon>Bifidobacterium</taxon>
    </lineage>
</organism>
<dbReference type="InterPro" id="IPR047817">
    <property type="entry name" value="ABC2_TM_bact-type"/>
</dbReference>
<dbReference type="GO" id="GO:0005886">
    <property type="term" value="C:plasma membrane"/>
    <property type="evidence" value="ECO:0007669"/>
    <property type="project" value="UniProtKB-SubCell"/>
</dbReference>
<protein>
    <submittedName>
        <fullName evidence="11">ABC transporter permease</fullName>
    </submittedName>
</protein>
<keyword evidence="3" id="KW-0813">Transport</keyword>
<feature type="domain" description="ABC transmembrane type-2" evidence="10">
    <location>
        <begin position="182"/>
        <end position="407"/>
    </location>
</feature>
<evidence type="ECO:0000256" key="6">
    <source>
        <dbReference type="ARBA" id="ARBA00022989"/>
    </source>
</evidence>
<accession>A0A087CAK5</accession>
<evidence type="ECO:0000256" key="2">
    <source>
        <dbReference type="ARBA" id="ARBA00007783"/>
    </source>
</evidence>
<dbReference type="STRING" id="1437603.GCA_000771525_00568"/>
<evidence type="ECO:0000313" key="12">
    <source>
        <dbReference type="Proteomes" id="UP000029082"/>
    </source>
</evidence>
<proteinExistence type="inferred from homology"/>
<keyword evidence="5 9" id="KW-0812">Transmembrane</keyword>
<evidence type="ECO:0000256" key="7">
    <source>
        <dbReference type="ARBA" id="ARBA00023136"/>
    </source>
</evidence>
<dbReference type="AlphaFoldDB" id="A0A087CAK5"/>
<dbReference type="EMBL" id="JGZE01000001">
    <property type="protein sequence ID" value="KFI80305.1"/>
    <property type="molecule type" value="Genomic_DNA"/>
</dbReference>
<dbReference type="Proteomes" id="UP000029082">
    <property type="component" value="Unassembled WGS sequence"/>
</dbReference>
<comment type="similarity">
    <text evidence="2">Belongs to the ABC-2 integral membrane protein family.</text>
</comment>
<feature type="transmembrane region" description="Helical" evidence="9">
    <location>
        <begin position="21"/>
        <end position="39"/>
    </location>
</feature>
<reference evidence="11 12" key="1">
    <citation type="submission" date="2014-03" db="EMBL/GenBank/DDBJ databases">
        <title>Genomics of Bifidobacteria.</title>
        <authorList>
            <person name="Ventura M."/>
            <person name="Milani C."/>
            <person name="Lugli G.A."/>
        </authorList>
    </citation>
    <scope>NUCLEOTIDE SEQUENCE [LARGE SCALE GENOMIC DNA]</scope>
    <source>
        <strain evidence="11 12">DSM 21395</strain>
    </source>
</reference>
<evidence type="ECO:0000256" key="5">
    <source>
        <dbReference type="ARBA" id="ARBA00022692"/>
    </source>
</evidence>
<keyword evidence="12" id="KW-1185">Reference proteome</keyword>
<dbReference type="PANTHER" id="PTHR30294">
    <property type="entry name" value="MEMBRANE COMPONENT OF ABC TRANSPORTER YHHJ-RELATED"/>
    <property type="match status" value="1"/>
</dbReference>
<sequence length="410" mass="44278">MRTIAMIRRILTELLRDKRTLALMFAAPLLILTLLYFLFQGAGNTSADLAVQSVDDDLVSAMQVDGLHIHKIPERQTTDQSSNYTERIIRDNDYAGFLCQNDGSLHLTLAGADEAQSGLILESLKAAQAELSGKAASATIASQAAALTQLESTVAALTSRLQTLSGGRTGTSTGLPQASIDAKGGEPTNRPSMATTPSSVTVDYLYGSKHSTFFDTLVPIMMGFVIFFFVFLISGISLLHERATGTLARLLATPIRRHEIVNGYPIGYGIVAIVQTAVVVGYTIVVFKTQILGNVWNVLLLNLMIAGTALTLGLLVSAFAATEFQMMQFIPIVVIPQIFFSGIIPVASMPGWLRTIAHVTPLYWGSRAMSDVVEKGANLAQIAPNLGVLLTFILVFLGLNILAMRKYRRI</sequence>
<dbReference type="PROSITE" id="PS51012">
    <property type="entry name" value="ABC_TM2"/>
    <property type="match status" value="1"/>
</dbReference>
<evidence type="ECO:0000256" key="8">
    <source>
        <dbReference type="SAM" id="MobiDB-lite"/>
    </source>
</evidence>
<feature type="transmembrane region" description="Helical" evidence="9">
    <location>
        <begin position="382"/>
        <end position="403"/>
    </location>
</feature>
<keyword evidence="6 9" id="KW-1133">Transmembrane helix</keyword>
<dbReference type="InterPro" id="IPR051449">
    <property type="entry name" value="ABC-2_transporter_component"/>
</dbReference>
<keyword evidence="4" id="KW-1003">Cell membrane</keyword>
<evidence type="ECO:0000256" key="3">
    <source>
        <dbReference type="ARBA" id="ARBA00022448"/>
    </source>
</evidence>
<dbReference type="eggNOG" id="COG0842">
    <property type="taxonomic scope" value="Bacteria"/>
</dbReference>
<evidence type="ECO:0000256" key="4">
    <source>
        <dbReference type="ARBA" id="ARBA00022475"/>
    </source>
</evidence>
<feature type="region of interest" description="Disordered" evidence="8">
    <location>
        <begin position="165"/>
        <end position="195"/>
    </location>
</feature>
<evidence type="ECO:0000256" key="1">
    <source>
        <dbReference type="ARBA" id="ARBA00004651"/>
    </source>
</evidence>
<dbReference type="PANTHER" id="PTHR30294:SF38">
    <property type="entry name" value="TRANSPORT PERMEASE PROTEIN"/>
    <property type="match status" value="1"/>
</dbReference>
<dbReference type="OrthoDB" id="9776218at2"/>
<dbReference type="GO" id="GO:0140359">
    <property type="term" value="F:ABC-type transporter activity"/>
    <property type="evidence" value="ECO:0007669"/>
    <property type="project" value="InterPro"/>
</dbReference>
<name>A0A087CAK5_9BIFI</name>
<dbReference type="Pfam" id="PF12698">
    <property type="entry name" value="ABC2_membrane_3"/>
    <property type="match status" value="1"/>
</dbReference>
<feature type="transmembrane region" description="Helical" evidence="9">
    <location>
        <begin position="299"/>
        <end position="322"/>
    </location>
</feature>
<keyword evidence="7 9" id="KW-0472">Membrane</keyword>
<feature type="compositionally biased region" description="Low complexity" evidence="8">
    <location>
        <begin position="165"/>
        <end position="175"/>
    </location>
</feature>
<feature type="transmembrane region" description="Helical" evidence="9">
    <location>
        <begin position="329"/>
        <end position="353"/>
    </location>
</feature>